<evidence type="ECO:0000313" key="1">
    <source>
        <dbReference type="EMBL" id="PKC09059.1"/>
    </source>
</evidence>
<sequence length="101" mass="11624">MEQSTRSFNVVKEEVVIPGQGSCAILRTWIWNPVERSWEIATRPSKFLIPGFISEEILSRPLPFNIIPSPPIRYSDLLFKMLQMLVDIIAEKSPNCLRSYS</sequence>
<reference evidence="1 4" key="1">
    <citation type="submission" date="2016-04" db="EMBL/GenBank/DDBJ databases">
        <title>Genome analyses suggest a sexual origin of heterokaryosis in a supposedly ancient asexual fungus.</title>
        <authorList>
            <person name="Ropars J."/>
            <person name="Sedzielewska K."/>
            <person name="Noel J."/>
            <person name="Charron P."/>
            <person name="Farinelli L."/>
            <person name="Marton T."/>
            <person name="Kruger M."/>
            <person name="Pelin A."/>
            <person name="Brachmann A."/>
            <person name="Corradi N."/>
        </authorList>
    </citation>
    <scope>NUCLEOTIDE SEQUENCE [LARGE SCALE GENOMIC DNA]</scope>
    <source>
        <strain evidence="1 4">A5</strain>
    </source>
</reference>
<evidence type="ECO:0000313" key="3">
    <source>
        <dbReference type="Proteomes" id="UP000232688"/>
    </source>
</evidence>
<dbReference type="VEuPathDB" id="FungiDB:FUN_017007"/>
<accession>A0A2I1DZV7</accession>
<reference evidence="2 3" key="3">
    <citation type="submission" date="2017-10" db="EMBL/GenBank/DDBJ databases">
        <title>Extensive intraspecific genome diversity in a model arbuscular mycorrhizal fungus.</title>
        <authorList>
            <person name="Chen E.C.H."/>
            <person name="Morin E."/>
            <person name="Baudet D."/>
            <person name="Noel J."/>
            <person name="Ndikumana S."/>
            <person name="Charron P."/>
            <person name="St-Onge C."/>
            <person name="Giorgi J."/>
            <person name="Grigoriev I.V."/>
            <person name="Roux C."/>
            <person name="Martin F.M."/>
            <person name="Corradi N."/>
        </authorList>
    </citation>
    <scope>NUCLEOTIDE SEQUENCE [LARGE SCALE GENOMIC DNA]</scope>
    <source>
        <strain evidence="2 3">A1</strain>
    </source>
</reference>
<evidence type="ECO:0000313" key="2">
    <source>
        <dbReference type="EMBL" id="PKC72523.1"/>
    </source>
</evidence>
<dbReference type="EMBL" id="LLXH01000121">
    <property type="protein sequence ID" value="PKC72523.1"/>
    <property type="molecule type" value="Genomic_DNA"/>
</dbReference>
<dbReference type="Proteomes" id="UP000232688">
    <property type="component" value="Unassembled WGS sequence"/>
</dbReference>
<dbReference type="EMBL" id="LLXJ01000491">
    <property type="protein sequence ID" value="PKC09059.1"/>
    <property type="molecule type" value="Genomic_DNA"/>
</dbReference>
<reference evidence="1 4" key="2">
    <citation type="submission" date="2017-09" db="EMBL/GenBank/DDBJ databases">
        <title>Extensive intraspecific genome diversity in a model arbuscular mycorrhizal fungus.</title>
        <authorList>
            <person name="Chen E.C."/>
            <person name="Morin E."/>
            <person name="Beaudet D."/>
            <person name="Noel J."/>
            <person name="Ndikumana S."/>
            <person name="Charron P."/>
            <person name="St-Onge C."/>
            <person name="Giorgi J."/>
            <person name="Grigoriev I.V."/>
            <person name="Roux C."/>
            <person name="Martin F.M."/>
            <person name="Corradi N."/>
        </authorList>
    </citation>
    <scope>NUCLEOTIDE SEQUENCE [LARGE SCALE GENOMIC DNA]</scope>
    <source>
        <strain evidence="1 4">A5</strain>
    </source>
</reference>
<evidence type="ECO:0000313" key="4">
    <source>
        <dbReference type="Proteomes" id="UP000232722"/>
    </source>
</evidence>
<protein>
    <submittedName>
        <fullName evidence="1">Uncharacterized protein</fullName>
    </submittedName>
</protein>
<dbReference type="VEuPathDB" id="FungiDB:RhiirFUN_022316"/>
<dbReference type="VEuPathDB" id="FungiDB:RhiirA1_389692"/>
<proteinExistence type="predicted"/>
<comment type="caution">
    <text evidence="1">The sequence shown here is derived from an EMBL/GenBank/DDBJ whole genome shotgun (WGS) entry which is preliminary data.</text>
</comment>
<name>A0A2I1DZV7_9GLOM</name>
<dbReference type="AlphaFoldDB" id="A0A2I1DZV7"/>
<organism evidence="1 4">
    <name type="scientific">Rhizophagus irregularis</name>
    <dbReference type="NCBI Taxonomy" id="588596"/>
    <lineage>
        <taxon>Eukaryota</taxon>
        <taxon>Fungi</taxon>
        <taxon>Fungi incertae sedis</taxon>
        <taxon>Mucoromycota</taxon>
        <taxon>Glomeromycotina</taxon>
        <taxon>Glomeromycetes</taxon>
        <taxon>Glomerales</taxon>
        <taxon>Glomeraceae</taxon>
        <taxon>Rhizophagus</taxon>
    </lineage>
</organism>
<reference evidence="2 3" key="4">
    <citation type="submission" date="2017-10" db="EMBL/GenBank/DDBJ databases">
        <title>Genome analyses suggest a sexual origin of heterokaryosis in a supposedly ancient asexual fungus.</title>
        <authorList>
            <person name="Corradi N."/>
            <person name="Sedzielewska K."/>
            <person name="Noel J."/>
            <person name="Charron P."/>
            <person name="Farinelli L."/>
            <person name="Marton T."/>
            <person name="Kruger M."/>
            <person name="Pelin A."/>
            <person name="Brachmann A."/>
            <person name="Corradi N."/>
        </authorList>
    </citation>
    <scope>NUCLEOTIDE SEQUENCE [LARGE SCALE GENOMIC DNA]</scope>
    <source>
        <strain evidence="2 3">A1</strain>
    </source>
</reference>
<dbReference type="Proteomes" id="UP000232722">
    <property type="component" value="Unassembled WGS sequence"/>
</dbReference>
<gene>
    <name evidence="2" type="ORF">RhiirA1_389692</name>
    <name evidence="1" type="ORF">RhiirA5_375759</name>
</gene>